<dbReference type="InterPro" id="IPR009057">
    <property type="entry name" value="Homeodomain-like_sf"/>
</dbReference>
<keyword evidence="3" id="KW-0804">Transcription</keyword>
<reference evidence="7" key="1">
    <citation type="journal article" date="2019" name="Int. J. Syst. Evol. Microbiol.">
        <title>The Global Catalogue of Microorganisms (GCM) 10K type strain sequencing project: providing services to taxonomists for standard genome sequencing and annotation.</title>
        <authorList>
            <consortium name="The Broad Institute Genomics Platform"/>
            <consortium name="The Broad Institute Genome Sequencing Center for Infectious Disease"/>
            <person name="Wu L."/>
            <person name="Ma J."/>
        </authorList>
    </citation>
    <scope>NUCLEOTIDE SEQUENCE [LARGE SCALE GENOMIC DNA]</scope>
    <source>
        <strain evidence="7">JCM 9458</strain>
    </source>
</reference>
<keyword evidence="1" id="KW-0805">Transcription regulation</keyword>
<keyword evidence="2 4" id="KW-0238">DNA-binding</keyword>
<sequence length="204" mass="22018">MTDITGLRLRRRLETAAEIEAAAFELFEQRGSEHTTVDDIAAAAGVSPRTFFRYFPTKEEAVLGVKHSFHDAVSGHIPSGAVAFGDLVHATAEALAAFSAGDSAPLRRMMRFRCLCTKDDNLRQASLVVDAEQCRLRQQEVAAAGGSEAALRARILVQTLSVALNAALDEWASRSTAGEDTDLVEVFRATCEMQRQMCGDAATA</sequence>
<dbReference type="InterPro" id="IPR050109">
    <property type="entry name" value="HTH-type_TetR-like_transc_reg"/>
</dbReference>
<dbReference type="PROSITE" id="PS50977">
    <property type="entry name" value="HTH_TETR_2"/>
    <property type="match status" value="1"/>
</dbReference>
<dbReference type="InterPro" id="IPR001647">
    <property type="entry name" value="HTH_TetR"/>
</dbReference>
<evidence type="ECO:0000256" key="2">
    <source>
        <dbReference type="ARBA" id="ARBA00023125"/>
    </source>
</evidence>
<evidence type="ECO:0000313" key="7">
    <source>
        <dbReference type="Proteomes" id="UP001501676"/>
    </source>
</evidence>
<dbReference type="PRINTS" id="PR00455">
    <property type="entry name" value="HTHTETR"/>
</dbReference>
<protein>
    <recommendedName>
        <fullName evidence="5">HTH tetR-type domain-containing protein</fullName>
    </recommendedName>
</protein>
<keyword evidence="7" id="KW-1185">Reference proteome</keyword>
<organism evidence="6 7">
    <name type="scientific">Cryptosporangium minutisporangium</name>
    <dbReference type="NCBI Taxonomy" id="113569"/>
    <lineage>
        <taxon>Bacteria</taxon>
        <taxon>Bacillati</taxon>
        <taxon>Actinomycetota</taxon>
        <taxon>Actinomycetes</taxon>
        <taxon>Cryptosporangiales</taxon>
        <taxon>Cryptosporangiaceae</taxon>
        <taxon>Cryptosporangium</taxon>
    </lineage>
</organism>
<evidence type="ECO:0000259" key="5">
    <source>
        <dbReference type="PROSITE" id="PS50977"/>
    </source>
</evidence>
<dbReference type="RefSeq" id="WP_345726759.1">
    <property type="nucleotide sequence ID" value="NZ_BAAAYN010000006.1"/>
</dbReference>
<dbReference type="SUPFAM" id="SSF46689">
    <property type="entry name" value="Homeodomain-like"/>
    <property type="match status" value="1"/>
</dbReference>
<dbReference type="Proteomes" id="UP001501676">
    <property type="component" value="Unassembled WGS sequence"/>
</dbReference>
<dbReference type="Pfam" id="PF00440">
    <property type="entry name" value="TetR_N"/>
    <property type="match status" value="1"/>
</dbReference>
<comment type="caution">
    <text evidence="6">The sequence shown here is derived from an EMBL/GenBank/DDBJ whole genome shotgun (WGS) entry which is preliminary data.</text>
</comment>
<proteinExistence type="predicted"/>
<feature type="DNA-binding region" description="H-T-H motif" evidence="4">
    <location>
        <begin position="36"/>
        <end position="55"/>
    </location>
</feature>
<dbReference type="EMBL" id="BAAAYN010000006">
    <property type="protein sequence ID" value="GAA3383575.1"/>
    <property type="molecule type" value="Genomic_DNA"/>
</dbReference>
<name>A0ABP6SRD2_9ACTN</name>
<feature type="domain" description="HTH tetR-type" evidence="5">
    <location>
        <begin position="13"/>
        <end position="73"/>
    </location>
</feature>
<dbReference type="PROSITE" id="PS01081">
    <property type="entry name" value="HTH_TETR_1"/>
    <property type="match status" value="1"/>
</dbReference>
<evidence type="ECO:0000313" key="6">
    <source>
        <dbReference type="EMBL" id="GAA3383575.1"/>
    </source>
</evidence>
<dbReference type="Gene3D" id="1.10.357.10">
    <property type="entry name" value="Tetracycline Repressor, domain 2"/>
    <property type="match status" value="1"/>
</dbReference>
<evidence type="ECO:0000256" key="4">
    <source>
        <dbReference type="PROSITE-ProRule" id="PRU00335"/>
    </source>
</evidence>
<evidence type="ECO:0000256" key="1">
    <source>
        <dbReference type="ARBA" id="ARBA00023015"/>
    </source>
</evidence>
<dbReference type="InterPro" id="IPR023772">
    <property type="entry name" value="DNA-bd_HTH_TetR-type_CS"/>
</dbReference>
<dbReference type="PANTHER" id="PTHR30055">
    <property type="entry name" value="HTH-TYPE TRANSCRIPTIONAL REGULATOR RUTR"/>
    <property type="match status" value="1"/>
</dbReference>
<accession>A0ABP6SRD2</accession>
<gene>
    <name evidence="6" type="ORF">GCM10020369_09940</name>
</gene>
<dbReference type="PANTHER" id="PTHR30055:SF238">
    <property type="entry name" value="MYCOFACTOCIN BIOSYNTHESIS TRANSCRIPTIONAL REGULATOR MFTR-RELATED"/>
    <property type="match status" value="1"/>
</dbReference>
<evidence type="ECO:0000256" key="3">
    <source>
        <dbReference type="ARBA" id="ARBA00023163"/>
    </source>
</evidence>